<protein>
    <submittedName>
        <fullName evidence="3">Maleylpyruvate isomerase family mycothiol-dependent enzyme</fullName>
    </submittedName>
</protein>
<dbReference type="GO" id="GO:0016853">
    <property type="term" value="F:isomerase activity"/>
    <property type="evidence" value="ECO:0007669"/>
    <property type="project" value="UniProtKB-KW"/>
</dbReference>
<feature type="domain" description="Mycothiol-dependent maleylpyruvate isomerase metal-binding" evidence="2">
    <location>
        <begin position="14"/>
        <end position="157"/>
    </location>
</feature>
<dbReference type="NCBIfam" id="TIGR03083">
    <property type="entry name" value="maleylpyruvate isomerase family mycothiol-dependent enzyme"/>
    <property type="match status" value="1"/>
</dbReference>
<organism evidence="3 4">
    <name type="scientific">Amycolatopsis pithecellobii</name>
    <dbReference type="NCBI Taxonomy" id="664692"/>
    <lineage>
        <taxon>Bacteria</taxon>
        <taxon>Bacillati</taxon>
        <taxon>Actinomycetota</taxon>
        <taxon>Actinomycetes</taxon>
        <taxon>Pseudonocardiales</taxon>
        <taxon>Pseudonocardiaceae</taxon>
        <taxon>Amycolatopsis</taxon>
    </lineage>
</organism>
<dbReference type="GO" id="GO:0046872">
    <property type="term" value="F:metal ion binding"/>
    <property type="evidence" value="ECO:0007669"/>
    <property type="project" value="InterPro"/>
</dbReference>
<dbReference type="InterPro" id="IPR034660">
    <property type="entry name" value="DinB/YfiT-like"/>
</dbReference>
<evidence type="ECO:0000313" key="3">
    <source>
        <dbReference type="EMBL" id="MTD55267.1"/>
    </source>
</evidence>
<evidence type="ECO:0000313" key="4">
    <source>
        <dbReference type="Proteomes" id="UP000440096"/>
    </source>
</evidence>
<keyword evidence="3" id="KW-0670">Pyruvate</keyword>
<proteinExistence type="predicted"/>
<dbReference type="SUPFAM" id="SSF109854">
    <property type="entry name" value="DinB/YfiT-like putative metalloenzymes"/>
    <property type="match status" value="1"/>
</dbReference>
<feature type="domain" description="MDMPI C-terminal" evidence="1">
    <location>
        <begin position="176"/>
        <end position="265"/>
    </location>
</feature>
<dbReference type="InterPro" id="IPR024344">
    <property type="entry name" value="MDMPI_metal-binding"/>
</dbReference>
<keyword evidence="4" id="KW-1185">Reference proteome</keyword>
<comment type="caution">
    <text evidence="3">The sequence shown here is derived from an EMBL/GenBank/DDBJ whole genome shotgun (WGS) entry which is preliminary data.</text>
</comment>
<dbReference type="EMBL" id="WMBA01000019">
    <property type="protein sequence ID" value="MTD55267.1"/>
    <property type="molecule type" value="Genomic_DNA"/>
</dbReference>
<sequence>MNSRRLEVADLLGTVWADLDKLLTPLPAGEWDTTVLPGWDVHDTLAHIVGTERMLEQGPDTMRERVAAATLGEGTKSHVRNVIGQTNEAWIDALRPLTHEELLAEFREVTARRSAFLRAMSDEEFEADSWTPGGQRPYSGFMRIRIFDCWMHEQDIRHAIGRPGGEGGPVAEECLAEVRSALGFVIGKQAGAPEGSSVTLALEGPVTAQLHVAVEGRAKVREALDAPATVTLRLSSALFMRLVGGRIEPHAAKPQVTIEGDQALGAKVLENLAFTV</sequence>
<dbReference type="Proteomes" id="UP000440096">
    <property type="component" value="Unassembled WGS sequence"/>
</dbReference>
<dbReference type="OrthoDB" id="154293at2"/>
<accession>A0A6N7YQI2</accession>
<dbReference type="InterPro" id="IPR010872">
    <property type="entry name" value="MDMPI_C-term_domain"/>
</dbReference>
<name>A0A6N7YQI2_9PSEU</name>
<evidence type="ECO:0000259" key="1">
    <source>
        <dbReference type="Pfam" id="PF07398"/>
    </source>
</evidence>
<reference evidence="3 4" key="1">
    <citation type="submission" date="2019-11" db="EMBL/GenBank/DDBJ databases">
        <title>Draft genome of Amycolatopsis RM579.</title>
        <authorList>
            <person name="Duangmal K."/>
            <person name="Mingma R."/>
        </authorList>
    </citation>
    <scope>NUCLEOTIDE SEQUENCE [LARGE SCALE GENOMIC DNA]</scope>
    <source>
        <strain evidence="3 4">RM579</strain>
    </source>
</reference>
<gene>
    <name evidence="3" type="ORF">GKO32_14940</name>
</gene>
<keyword evidence="3" id="KW-0413">Isomerase</keyword>
<dbReference type="AlphaFoldDB" id="A0A6N7YQI2"/>
<dbReference type="Pfam" id="PF11716">
    <property type="entry name" value="MDMPI_N"/>
    <property type="match status" value="1"/>
</dbReference>
<dbReference type="InterPro" id="IPR017517">
    <property type="entry name" value="Maleyloyr_isom"/>
</dbReference>
<dbReference type="Pfam" id="PF07398">
    <property type="entry name" value="MDMPI_C"/>
    <property type="match status" value="1"/>
</dbReference>
<evidence type="ECO:0000259" key="2">
    <source>
        <dbReference type="Pfam" id="PF11716"/>
    </source>
</evidence>
<dbReference type="RefSeq" id="WP_154757468.1">
    <property type="nucleotide sequence ID" value="NZ_WMBA01000019.1"/>
</dbReference>
<dbReference type="Gene3D" id="1.20.120.450">
    <property type="entry name" value="dinb family like domain"/>
    <property type="match status" value="1"/>
</dbReference>